<evidence type="ECO:0000313" key="12">
    <source>
        <dbReference type="Proteomes" id="UP000008022"/>
    </source>
</evidence>
<dbReference type="GO" id="GO:0035673">
    <property type="term" value="F:oligopeptide transmembrane transporter activity"/>
    <property type="evidence" value="ECO:0007669"/>
    <property type="project" value="InterPro"/>
</dbReference>
<dbReference type="EnsemblPlants" id="ORUFI06G01570.3">
    <property type="protein sequence ID" value="ORUFI06G01570.3"/>
    <property type="gene ID" value="ORUFI06G01570"/>
</dbReference>
<evidence type="ECO:0000256" key="9">
    <source>
        <dbReference type="SAM" id="MobiDB-lite"/>
    </source>
</evidence>
<dbReference type="InterPro" id="IPR004648">
    <property type="entry name" value="Oligpept_transpt"/>
</dbReference>
<evidence type="ECO:0000256" key="6">
    <source>
        <dbReference type="ARBA" id="ARBA00022927"/>
    </source>
</evidence>
<evidence type="ECO:0000256" key="3">
    <source>
        <dbReference type="ARBA" id="ARBA00022448"/>
    </source>
</evidence>
<reference evidence="11" key="2">
    <citation type="submission" date="2015-06" db="UniProtKB">
        <authorList>
            <consortium name="EnsemblPlants"/>
        </authorList>
    </citation>
    <scope>IDENTIFICATION</scope>
</reference>
<keyword evidence="8 10" id="KW-0472">Membrane</keyword>
<dbReference type="Proteomes" id="UP000008022">
    <property type="component" value="Unassembled WGS sequence"/>
</dbReference>
<feature type="transmembrane region" description="Helical" evidence="10">
    <location>
        <begin position="501"/>
        <end position="523"/>
    </location>
</feature>
<dbReference type="GO" id="GO:0016020">
    <property type="term" value="C:membrane"/>
    <property type="evidence" value="ECO:0007669"/>
    <property type="project" value="UniProtKB-SubCell"/>
</dbReference>
<evidence type="ECO:0000256" key="1">
    <source>
        <dbReference type="ARBA" id="ARBA00004141"/>
    </source>
</evidence>
<keyword evidence="12" id="KW-1185">Reference proteome</keyword>
<evidence type="ECO:0000256" key="7">
    <source>
        <dbReference type="ARBA" id="ARBA00022989"/>
    </source>
</evidence>
<name>A0A0E0PSW5_ORYRU</name>
<feature type="transmembrane region" description="Helical" evidence="10">
    <location>
        <begin position="651"/>
        <end position="670"/>
    </location>
</feature>
<dbReference type="GO" id="GO:0015031">
    <property type="term" value="P:protein transport"/>
    <property type="evidence" value="ECO:0007669"/>
    <property type="project" value="UniProtKB-KW"/>
</dbReference>
<accession>A0A0E0PSW5</accession>
<evidence type="ECO:0000256" key="2">
    <source>
        <dbReference type="ARBA" id="ARBA00005484"/>
    </source>
</evidence>
<keyword evidence="3" id="KW-0813">Transport</keyword>
<feature type="transmembrane region" description="Helical" evidence="10">
    <location>
        <begin position="326"/>
        <end position="344"/>
    </location>
</feature>
<evidence type="ECO:0000256" key="10">
    <source>
        <dbReference type="SAM" id="Phobius"/>
    </source>
</evidence>
<sequence length="737" mass="82877">MASSHHQEVQEQGHGDGEEEEQDNSQITSPLLRSSMRLGSPEENSPVEQVALTVPVGDDPATPVLTFRIWVLGTASCVVLSFLNTFFWYRKEPLTVTAISAQIAVVPLGRLMAAALPERVFFRGRPWEFTLNPGPFNVKEHVLITIFANAGAGSVFAINVITAVRVFYGKRISFFVSLLVVLTSQVLGFGWAGIFRRYLVEPAAMWWPSNLVQVSLFRALHEKERRSKGGMTRTQFFLVAFVCSFAYYIFPGYLFQMLTSLSWICWIFPKSVLAQQLGSGLHGLGIGAIGLDWSSISSYLGSPLASPCDWTEVQHLYHYRLTLSTFFFSMEGILPFLLPLGLLCKIRYTDKFVTPVSSEIWQLSRSAFQDKKMDIHTKLMKRYKQVPEWWFISILIASVAITMFTCEYYIEQLQLPWWGVLLACALAIFFTLPIGIVTATTNQTPGLNIITEYIMGYLYPGRPVANMCFKVYGYIGPQQALAFLQDFKLGHYMKIPPRTMFMAQVVGTLIAAFVYLGTAWWLMDTIPNICNTELLPPGSPWTCPYDHLFYDASVIWGLIGPRRIFGDLGTYSAVNWFFLGGAIAPLLVWFAHKAFPGQKWILLVNMPVLIAGISQMPPATSVNYTAWIFVAFLSGYVVYKYRRDWWERHNYLLSGALDAGLAFMAVLLYLCLGLEKISLNWWGNDLDGCPLASCPIAEGVSSGKCIAKFLLIHSTAGNGISIILRRMQRSKNHAERL</sequence>
<keyword evidence="7 10" id="KW-1133">Transmembrane helix</keyword>
<feature type="transmembrane region" description="Helical" evidence="10">
    <location>
        <begin position="232"/>
        <end position="250"/>
    </location>
</feature>
<keyword evidence="4 10" id="KW-0812">Transmembrane</keyword>
<feature type="region of interest" description="Disordered" evidence="9">
    <location>
        <begin position="1"/>
        <end position="31"/>
    </location>
</feature>
<reference evidence="12" key="1">
    <citation type="submission" date="2013-06" db="EMBL/GenBank/DDBJ databases">
        <authorList>
            <person name="Zhao Q."/>
        </authorList>
    </citation>
    <scope>NUCLEOTIDE SEQUENCE</scope>
    <source>
        <strain evidence="12">cv. W1943</strain>
    </source>
</reference>
<keyword evidence="5" id="KW-0571">Peptide transport</keyword>
<dbReference type="Gramene" id="ORUFI06G01570.3">
    <property type="protein sequence ID" value="ORUFI06G01570.3"/>
    <property type="gene ID" value="ORUFI06G01570"/>
</dbReference>
<evidence type="ECO:0000256" key="5">
    <source>
        <dbReference type="ARBA" id="ARBA00022856"/>
    </source>
</evidence>
<feature type="transmembrane region" description="Helical" evidence="10">
    <location>
        <begin position="174"/>
        <end position="192"/>
    </location>
</feature>
<comment type="subcellular location">
    <subcellularLocation>
        <location evidence="1">Membrane</location>
        <topology evidence="1">Multi-pass membrane protein</topology>
    </subcellularLocation>
</comment>
<evidence type="ECO:0000256" key="4">
    <source>
        <dbReference type="ARBA" id="ARBA00022692"/>
    </source>
</evidence>
<protein>
    <recommendedName>
        <fullName evidence="13">Oligopeptide transporter</fullName>
    </recommendedName>
</protein>
<feature type="transmembrane region" description="Helical" evidence="10">
    <location>
        <begin position="142"/>
        <end position="167"/>
    </location>
</feature>
<dbReference type="InterPro" id="IPR004813">
    <property type="entry name" value="OPT"/>
</dbReference>
<evidence type="ECO:0008006" key="13">
    <source>
        <dbReference type="Google" id="ProtNLM"/>
    </source>
</evidence>
<feature type="transmembrane region" description="Helical" evidence="10">
    <location>
        <begin position="69"/>
        <end position="89"/>
    </location>
</feature>
<feature type="transmembrane region" description="Helical" evidence="10">
    <location>
        <begin position="416"/>
        <end position="439"/>
    </location>
</feature>
<dbReference type="Pfam" id="PF03169">
    <property type="entry name" value="OPT"/>
    <property type="match status" value="2"/>
</dbReference>
<feature type="transmembrane region" description="Helical" evidence="10">
    <location>
        <begin position="389"/>
        <end position="410"/>
    </location>
</feature>
<feature type="transmembrane region" description="Helical" evidence="10">
    <location>
        <begin position="573"/>
        <end position="591"/>
    </location>
</feature>
<proteinExistence type="inferred from homology"/>
<feature type="compositionally biased region" description="Basic and acidic residues" evidence="9">
    <location>
        <begin position="1"/>
        <end position="16"/>
    </location>
</feature>
<organism evidence="11 12">
    <name type="scientific">Oryza rufipogon</name>
    <name type="common">Brownbeard rice</name>
    <name type="synonym">Asian wild rice</name>
    <dbReference type="NCBI Taxonomy" id="4529"/>
    <lineage>
        <taxon>Eukaryota</taxon>
        <taxon>Viridiplantae</taxon>
        <taxon>Streptophyta</taxon>
        <taxon>Embryophyta</taxon>
        <taxon>Tracheophyta</taxon>
        <taxon>Spermatophyta</taxon>
        <taxon>Magnoliopsida</taxon>
        <taxon>Liliopsida</taxon>
        <taxon>Poales</taxon>
        <taxon>Poaceae</taxon>
        <taxon>BOP clade</taxon>
        <taxon>Oryzoideae</taxon>
        <taxon>Oryzeae</taxon>
        <taxon>Oryzinae</taxon>
        <taxon>Oryza</taxon>
    </lineage>
</organism>
<dbReference type="NCBIfam" id="TIGR00728">
    <property type="entry name" value="OPT_sfam"/>
    <property type="match status" value="2"/>
</dbReference>
<evidence type="ECO:0000313" key="11">
    <source>
        <dbReference type="EnsemblPlants" id="ORUFI06G01570.3"/>
    </source>
</evidence>
<keyword evidence="6" id="KW-0653">Protein transport</keyword>
<feature type="transmembrane region" description="Helical" evidence="10">
    <location>
        <begin position="622"/>
        <end position="639"/>
    </location>
</feature>
<evidence type="ECO:0000256" key="8">
    <source>
        <dbReference type="ARBA" id="ARBA00023136"/>
    </source>
</evidence>
<dbReference type="AlphaFoldDB" id="A0A0E0PSW5"/>
<dbReference type="PANTHER" id="PTHR22601">
    <property type="entry name" value="ISP4 LIKE PROTEIN"/>
    <property type="match status" value="1"/>
</dbReference>
<comment type="similarity">
    <text evidence="2">Belongs to the oligopeptide OPT transporter (TC 2.A.67.1) family.</text>
</comment>